<feature type="region of interest" description="Disordered" evidence="1">
    <location>
        <begin position="527"/>
        <end position="546"/>
    </location>
</feature>
<comment type="caution">
    <text evidence="2">The sequence shown here is derived from an EMBL/GenBank/DDBJ whole genome shotgun (WGS) entry which is preliminary data.</text>
</comment>
<evidence type="ECO:0000256" key="1">
    <source>
        <dbReference type="SAM" id="MobiDB-lite"/>
    </source>
</evidence>
<feature type="region of interest" description="Disordered" evidence="1">
    <location>
        <begin position="262"/>
        <end position="316"/>
    </location>
</feature>
<feature type="compositionally biased region" description="Low complexity" evidence="1">
    <location>
        <begin position="410"/>
        <end position="419"/>
    </location>
</feature>
<feature type="region of interest" description="Disordered" evidence="1">
    <location>
        <begin position="62"/>
        <end position="83"/>
    </location>
</feature>
<dbReference type="Proteomes" id="UP000187455">
    <property type="component" value="Unassembled WGS sequence"/>
</dbReference>
<feature type="compositionally biased region" description="Polar residues" evidence="1">
    <location>
        <begin position="276"/>
        <end position="288"/>
    </location>
</feature>
<evidence type="ECO:0000313" key="3">
    <source>
        <dbReference type="Proteomes" id="UP000187455"/>
    </source>
</evidence>
<feature type="compositionally biased region" description="Polar residues" evidence="1">
    <location>
        <begin position="380"/>
        <end position="396"/>
    </location>
</feature>
<proteinExistence type="predicted"/>
<gene>
    <name evidence="2" type="ORF">AYI68_g4146</name>
</gene>
<keyword evidence="3" id="KW-1185">Reference proteome</keyword>
<evidence type="ECO:0000313" key="2">
    <source>
        <dbReference type="EMBL" id="OLY81744.1"/>
    </source>
</evidence>
<name>A0A1R0GXW1_9FUNG</name>
<dbReference type="EMBL" id="LSSL01002204">
    <property type="protein sequence ID" value="OLY81744.1"/>
    <property type="molecule type" value="Genomic_DNA"/>
</dbReference>
<protein>
    <submittedName>
        <fullName evidence="2">Uncharacterized protein</fullName>
    </submittedName>
</protein>
<organism evidence="2 3">
    <name type="scientific">Smittium mucronatum</name>
    <dbReference type="NCBI Taxonomy" id="133383"/>
    <lineage>
        <taxon>Eukaryota</taxon>
        <taxon>Fungi</taxon>
        <taxon>Fungi incertae sedis</taxon>
        <taxon>Zoopagomycota</taxon>
        <taxon>Kickxellomycotina</taxon>
        <taxon>Harpellomycetes</taxon>
        <taxon>Harpellales</taxon>
        <taxon>Legeriomycetaceae</taxon>
        <taxon>Smittium</taxon>
    </lineage>
</organism>
<dbReference type="OrthoDB" id="5627424at2759"/>
<feature type="compositionally biased region" description="Polar residues" evidence="1">
    <location>
        <begin position="62"/>
        <end position="74"/>
    </location>
</feature>
<feature type="compositionally biased region" description="Polar residues" evidence="1">
    <location>
        <begin position="461"/>
        <end position="471"/>
    </location>
</feature>
<feature type="compositionally biased region" description="Low complexity" evidence="1">
    <location>
        <begin position="527"/>
        <end position="536"/>
    </location>
</feature>
<reference evidence="2 3" key="1">
    <citation type="journal article" date="2016" name="Mol. Biol. Evol.">
        <title>Genome-Wide Survey of Gut Fungi (Harpellales) Reveals the First Horizontally Transferred Ubiquitin Gene from a Mosquito Host.</title>
        <authorList>
            <person name="Wang Y."/>
            <person name="White M.M."/>
            <person name="Kvist S."/>
            <person name="Moncalvo J.M."/>
        </authorList>
    </citation>
    <scope>NUCLEOTIDE SEQUENCE [LARGE SCALE GENOMIC DNA]</scope>
    <source>
        <strain evidence="2 3">ALG-7-W6</strain>
    </source>
</reference>
<dbReference type="AlphaFoldDB" id="A0A1R0GXW1"/>
<feature type="region of interest" description="Disordered" evidence="1">
    <location>
        <begin position="378"/>
        <end position="419"/>
    </location>
</feature>
<accession>A0A1R0GXW1</accession>
<feature type="region of interest" description="Disordered" evidence="1">
    <location>
        <begin position="450"/>
        <end position="471"/>
    </location>
</feature>
<sequence length="1025" mass="115336">MLELVRKKIKSSRNTNHSYTNSEPVSHDKNFPNYWLNEVDLNNSFVVSKPDLSSAYSILKTQQSKPNAQINKSPEPSGVDFKPSRNIKNLKLLPSNPYNIQNEQFDNGQTFQNTIMYSPDQIKSSSHIIPNIKSNSFSSNNGNITDFESYVMVNSGSKKGNLSISSTRIARSRSFTADLRHISDSTVISAYNSSAFKYLKSHSSQSALGSELNELAIDIFSENAYDKNNLSYYGTTGHHSYISEIRHSEIFTGSNISELHSKNVNTVNPSPVKPFPSSNTPNKITENITHVYYPKPNSSRKSHRKNTLNNGSSHSSDYDLHDALSLPIDDDDLLSLHSFLSDISNSPNPQPNSSQIANKPSRASTFSFRLSFLKPKRSSVIPNSNSNESSTPFKAKTFSRNKNSHANQYGSVGSSSKTSGTGLLHINSISNYSSFNKSFPTPSKALDTKNTSFSHKDHNSHFSSQLDVNNPTSNLYGGRRLSETCNTSTLSISHKVVYKKTFPKKYPKPPTTMSSIFKLEDDYVSDYSSSDSSQKYKSSRDLPPSRRSTSFFEFIISETEKQRKRALNTNLLELPKPSHLPGNEIPIHNNKFTQKDIYDSSMLLNGCTEVFSSSNENINNSVLKEKIKLKFVPVSLFMNNFPSEPTIETFLTAGVDFKLYNSTLIINRTRFSSQIFEGLSFPKFKRTDFPKLKDSEDLSHNDGGFRNKELTLIASPSSKNSLIKDSNSSESSEIRSRLPRLKTISKTPADFFINVDGLDLVDPKSSLFKDSKYPNDMKLREILLANRETLITNLSKIDQKLRGLEIISEYPASMSFLNKEPLKRVPASIRISRIRTAKSMDYLRQVKKTNRKIKLTLMSKKSILEIRKENLLMPIIPKSVKLSNSKLYRNEADGLDKVQKVYDLVLDKRFSRDTTFLAKNKVSLLVPIVSPHMVNVNSTRKRYSRSLSHDSPGLIDPIKSLEAKRKPNFRKSLNPASISSNKENSYKRSINPGSIITIKGSINSIPKLFRSPSIMIKESDENENV</sequence>